<gene>
    <name evidence="2" type="ORF">BRADI_1g17755v3</name>
</gene>
<dbReference type="Proteomes" id="UP000008810">
    <property type="component" value="Chromosome 1"/>
</dbReference>
<dbReference type="InterPro" id="IPR055302">
    <property type="entry name" value="F-box_dom-containing"/>
</dbReference>
<evidence type="ECO:0000313" key="3">
    <source>
        <dbReference type="EnsemblPlants" id="KQK14642"/>
    </source>
</evidence>
<dbReference type="InterPro" id="IPR032675">
    <property type="entry name" value="LRR_dom_sf"/>
</dbReference>
<reference evidence="3" key="3">
    <citation type="submission" date="2018-08" db="UniProtKB">
        <authorList>
            <consortium name="EnsemblPlants"/>
        </authorList>
    </citation>
    <scope>IDENTIFICATION</scope>
    <source>
        <strain evidence="3">cv. Bd21</strain>
    </source>
</reference>
<dbReference type="EMBL" id="CM000880">
    <property type="protein sequence ID" value="KQK14642.1"/>
    <property type="molecule type" value="Genomic_DNA"/>
</dbReference>
<reference evidence="2 3" key="1">
    <citation type="journal article" date="2010" name="Nature">
        <title>Genome sequencing and analysis of the model grass Brachypodium distachyon.</title>
        <authorList>
            <consortium name="International Brachypodium Initiative"/>
        </authorList>
    </citation>
    <scope>NUCLEOTIDE SEQUENCE [LARGE SCALE GENOMIC DNA]</scope>
    <source>
        <strain evidence="2 3">Bd21</strain>
    </source>
</reference>
<sequence length="538" mass="61038">MAPAKEAVATTALSHRWRRLWRRAAGLNLDSRPYSARWKDDYYPPTFNDFFSDALAALAAIRRSLSRRRRGGRKGLKRLTLSLEEGTYRISYHYRASGADPDQDHGRVAALLADPALAALEELQIGCHYRYPTPYTPPVASLPCAATLRVLDLNRCKLEPPPATTTTLAFPCLTDLRLESCYLLQGYLQAMVDAAPALTGLSLVNVTHSPPEHSKKNPYYRQYLSLPFRLRCPTATVLVLHICNVNMEELEPSANNGIELDMPSLRFFQYKGYPVKLSLTSPAPQLAHVDLEAIVRHQHAWRYRQAALHMLPSLCSTRALKLRLHRIEDLVDSGEQHIVMPTFPNLELLDLDTMYQYRDGKTAVAMARLLCSSPAMAELRLRLNMLYDYDHERRIKAASPGGGPFFKSMDRFERLAPMSGARRANVEHGEVSELPDALTKNCAFRCLQTSLRKVTLQFEAKEVDCFQARLAKFLAENAMVLEEMHIYDGSHFWADHLLHKVAIWRADSFRKRNLTDTAGFRVYQLANPVVDSKKHGYN</sequence>
<dbReference type="Gramene" id="KQK14642">
    <property type="protein sequence ID" value="KQK14642"/>
    <property type="gene ID" value="BRADI_1g17755v3"/>
</dbReference>
<evidence type="ECO:0000313" key="4">
    <source>
        <dbReference type="Proteomes" id="UP000008810"/>
    </source>
</evidence>
<organism evidence="2">
    <name type="scientific">Brachypodium distachyon</name>
    <name type="common">Purple false brome</name>
    <name type="synonym">Trachynia distachya</name>
    <dbReference type="NCBI Taxonomy" id="15368"/>
    <lineage>
        <taxon>Eukaryota</taxon>
        <taxon>Viridiplantae</taxon>
        <taxon>Streptophyta</taxon>
        <taxon>Embryophyta</taxon>
        <taxon>Tracheophyta</taxon>
        <taxon>Spermatophyta</taxon>
        <taxon>Magnoliopsida</taxon>
        <taxon>Liliopsida</taxon>
        <taxon>Poales</taxon>
        <taxon>Poaceae</taxon>
        <taxon>BOP clade</taxon>
        <taxon>Pooideae</taxon>
        <taxon>Stipodae</taxon>
        <taxon>Brachypodieae</taxon>
        <taxon>Brachypodium</taxon>
    </lineage>
</organism>
<dbReference type="ExpressionAtlas" id="A0A0Q3RNS2">
    <property type="expression patterns" value="baseline"/>
</dbReference>
<feature type="domain" description="F-box/LRR-repeat protein 15/At3g58940/PEG3-like LRR" evidence="1">
    <location>
        <begin position="109"/>
        <end position="209"/>
    </location>
</feature>
<reference evidence="2" key="2">
    <citation type="submission" date="2017-06" db="EMBL/GenBank/DDBJ databases">
        <title>WGS assembly of Brachypodium distachyon.</title>
        <authorList>
            <consortium name="The International Brachypodium Initiative"/>
            <person name="Lucas S."/>
            <person name="Harmon-Smith M."/>
            <person name="Lail K."/>
            <person name="Tice H."/>
            <person name="Grimwood J."/>
            <person name="Bruce D."/>
            <person name="Barry K."/>
            <person name="Shu S."/>
            <person name="Lindquist E."/>
            <person name="Wang M."/>
            <person name="Pitluck S."/>
            <person name="Vogel J.P."/>
            <person name="Garvin D.F."/>
            <person name="Mockler T.C."/>
            <person name="Schmutz J."/>
            <person name="Rokhsar D."/>
            <person name="Bevan M.W."/>
        </authorList>
    </citation>
    <scope>NUCLEOTIDE SEQUENCE</scope>
    <source>
        <strain evidence="2">Bd21</strain>
    </source>
</reference>
<dbReference type="InParanoid" id="A0A0Q3RNS2"/>
<name>A0A0Q3RNS2_BRADI</name>
<dbReference type="SUPFAM" id="SSF52047">
    <property type="entry name" value="RNI-like"/>
    <property type="match status" value="1"/>
</dbReference>
<evidence type="ECO:0000313" key="2">
    <source>
        <dbReference type="EMBL" id="KQK14642.1"/>
    </source>
</evidence>
<accession>A0A0Q3RNS2</accession>
<dbReference type="Gene3D" id="3.80.10.10">
    <property type="entry name" value="Ribonuclease Inhibitor"/>
    <property type="match status" value="1"/>
</dbReference>
<dbReference type="PANTHER" id="PTHR32141">
    <property type="match status" value="1"/>
</dbReference>
<dbReference type="OrthoDB" id="679495at2759"/>
<proteinExistence type="predicted"/>
<dbReference type="AlphaFoldDB" id="A0A0Q3RNS2"/>
<dbReference type="Pfam" id="PF24758">
    <property type="entry name" value="LRR_At5g56370"/>
    <property type="match status" value="1"/>
</dbReference>
<evidence type="ECO:0000259" key="1">
    <source>
        <dbReference type="Pfam" id="PF24758"/>
    </source>
</evidence>
<protein>
    <recommendedName>
        <fullName evidence="1">F-box/LRR-repeat protein 15/At3g58940/PEG3-like LRR domain-containing protein</fullName>
    </recommendedName>
</protein>
<dbReference type="PANTHER" id="PTHR32141:SF78">
    <property type="entry name" value="F-BOX DOMAIN-CONTAINING PROTEIN"/>
    <property type="match status" value="1"/>
</dbReference>
<dbReference type="InterPro" id="IPR055411">
    <property type="entry name" value="LRR_FXL15/At3g58940/PEG3-like"/>
</dbReference>
<dbReference type="EnsemblPlants" id="KQK14642">
    <property type="protein sequence ID" value="KQK14642"/>
    <property type="gene ID" value="BRADI_1g17755v3"/>
</dbReference>
<keyword evidence="4" id="KW-1185">Reference proteome</keyword>